<dbReference type="Proteomes" id="UP000199752">
    <property type="component" value="Chromosome 5"/>
</dbReference>
<dbReference type="PROSITE" id="PS00393">
    <property type="entry name" value="PEPCASE_2"/>
    <property type="match status" value="1"/>
</dbReference>
<feature type="compositionally biased region" description="Polar residues" evidence="2">
    <location>
        <begin position="702"/>
        <end position="716"/>
    </location>
</feature>
<evidence type="ECO:0000313" key="5">
    <source>
        <dbReference type="Proteomes" id="UP001429100"/>
    </source>
</evidence>
<dbReference type="Gene3D" id="1.20.1440.90">
    <property type="entry name" value="Phosphoenolpyruvate/pyruvate domain"/>
    <property type="match status" value="1"/>
</dbReference>
<reference evidence="4 5" key="3">
    <citation type="submission" date="2017-10" db="EMBL/GenBank/DDBJ databases">
        <title>Consistent, comparative and evidence-based genome annotation and re-annotation for the closely-related species, Cryptosporidium parvum, C. hominis and C. tyzzeri.</title>
        <authorList>
            <person name="Baptista R.P."/>
            <person name="Li Y."/>
            <person name="Sateriale A."/>
            <person name="Striepen B."/>
            <person name="Kissinger J.C."/>
        </authorList>
    </citation>
    <scope>NUCLEOTIDE SEQUENCE [LARGE SCALE GENOMIC DNA]</scope>
    <source>
        <strain evidence="4">30976</strain>
    </source>
</reference>
<dbReference type="VEuPathDB" id="CryptoDB:GY17_00002889"/>
<dbReference type="VEuPathDB" id="CryptoDB:CHUDEA5_70"/>
<evidence type="ECO:0000313" key="3">
    <source>
        <dbReference type="EMBL" id="CUV05999.1"/>
    </source>
</evidence>
<dbReference type="VEuPathDB" id="CryptoDB:Chro.50389"/>
<evidence type="ECO:0000313" key="4">
    <source>
        <dbReference type="EMBL" id="PPS94088.1"/>
    </source>
</evidence>
<feature type="active site" evidence="1">
    <location>
        <position position="781"/>
    </location>
</feature>
<dbReference type="Proteomes" id="UP001429100">
    <property type="component" value="Unassembled WGS sequence"/>
</dbReference>
<evidence type="ECO:0000256" key="1">
    <source>
        <dbReference type="PROSITE-ProRule" id="PRU10112"/>
    </source>
</evidence>
<organism evidence="3">
    <name type="scientific">Cryptosporidium hominis</name>
    <dbReference type="NCBI Taxonomy" id="237895"/>
    <lineage>
        <taxon>Eukaryota</taxon>
        <taxon>Sar</taxon>
        <taxon>Alveolata</taxon>
        <taxon>Apicomplexa</taxon>
        <taxon>Conoidasida</taxon>
        <taxon>Coccidia</taxon>
        <taxon>Eucoccidiorida</taxon>
        <taxon>Eimeriorina</taxon>
        <taxon>Cryptosporidiidae</taxon>
        <taxon>Cryptosporidium</taxon>
    </lineage>
</organism>
<dbReference type="InterPro" id="IPR033129">
    <property type="entry name" value="PEPCASE_His_AS"/>
</dbReference>
<gene>
    <name evidence="3" type="ORF">CHUDEA5_70</name>
    <name evidence="4" type="ORF">GY17_00002889</name>
</gene>
<dbReference type="PANTHER" id="PTHR30523">
    <property type="entry name" value="PHOSPHOENOLPYRUVATE CARBOXYLASE"/>
    <property type="match status" value="1"/>
</dbReference>
<dbReference type="AlphaFoldDB" id="A0A0S4TFU6"/>
<dbReference type="GO" id="GO:0005829">
    <property type="term" value="C:cytosol"/>
    <property type="evidence" value="ECO:0007669"/>
    <property type="project" value="TreeGrafter"/>
</dbReference>
<dbReference type="InterPro" id="IPR021135">
    <property type="entry name" value="PEP_COase"/>
</dbReference>
<proteinExistence type="predicted"/>
<protein>
    <submittedName>
        <fullName evidence="4">Phosphoenolpyruvate carboxylase</fullName>
    </submittedName>
</protein>
<sequence length="1148" mass="130757">MSISNNDNEIKESRLFPVGFKKEFCTFLEKPQKIISEKDVILNKLNEPLDEDIKALELHMFGLVTSHWRSSRKYILHGNKQKNNIEEGVSSPSNDGVRKIFDILKLSMNFAENEDSSSLNQLWERIKNLDSGMLTLVVSLFNQMCMITNYAESAQRIRQCRQFEREIPSILSESQIFSKNNQSPDSDIIFAHSLKVTIKKLLQAGFSKEHIYKLICEQEVDLVVTAHPTQAQRISVIKCCQKIGEIMIYLDRDDLTPFEINNAKYELQRAMAMLWNVDTLRRARPTPLDEVQNTINTIEETVFSTLPTFLRKIDEILNEFGMDPLPPTKTLFKYSSWVGGDRDGNPYVTAKVTRLSVINMRLRACNLFLHKIEDLMYDIPIISSHEKLREYVDNLPDIEFYIRPVSSCDTLNNSGCTTSDATVGLRPFMGFIPEYELYRRILHHVRIRLIASRDYYLDALNFGHSVNSETRRALAYHSTEQILEPLILMYNALEDYDHEIKTNFEDGHLPGTNISVPWISESGSVSAKLGRGLLLDVIRQISAFGLSFMRLDIRQEASKHEKAMDEICNYLEIGNYSEFSEEEKQEFLLNCLKSKRPLIPYRLNWSKETTEILDTFYECSHLGAEALGSYIISMCMKPSDILCVHVFQKEYFSTISADSEFHAEIHDLNKFIKRRSSSISNNCNSNGVVSVEASNVNNNDSRQNGGISPSINDSPKSSAAILSSIASKRMRVVPLLETVEALNNAEKTLETLLSNEWYLNYVKTVDGGIVEVMIGYSDSSKDGGRLTSGWQLYNAQERLSNIARRFGVEMVFFHGRGGSIGRGGGPQHLAILSQPPNTITSLMRITVQGEAITQSFGLSEIAFKTWEIYCSAILESRITALDIPNNNQCEPNGNLGYGTKVKESWRELLDQMSDISMKEYRKIVFGEGNSDFTSDEFVAYFRSVTPEKEISELNLGSRPSKRKSGGIETLRAIPWVFAWTQIRSHLPVWLGLSAALEEMKKQNKLNLVTEMYENWPFVKSFFDLVSMILLKADVHIFELYNRILAPPNLQKIGDLLISKLKDTIKLVMEVTREKQLLDSDFVTRKAILLRFSWLAPCHLVQIECINRRRKILCSSVNSSEINDIELSKIENALKISIQSISAGMKFTG</sequence>
<name>A0A0S4TFU6_CRYHO</name>
<dbReference type="InterPro" id="IPR015813">
    <property type="entry name" value="Pyrv/PenolPyrv_kinase-like_dom"/>
</dbReference>
<dbReference type="PANTHER" id="PTHR30523:SF6">
    <property type="entry name" value="PHOSPHOENOLPYRUVATE CARBOXYLASE"/>
    <property type="match status" value="1"/>
</dbReference>
<dbReference type="PRINTS" id="PR00150">
    <property type="entry name" value="PEPCARBXLASE"/>
</dbReference>
<dbReference type="GO" id="GO:0006099">
    <property type="term" value="P:tricarboxylic acid cycle"/>
    <property type="evidence" value="ECO:0007669"/>
    <property type="project" value="InterPro"/>
</dbReference>
<dbReference type="VEuPathDB" id="CryptoDB:ChTU502y2012_394g0045"/>
<dbReference type="Pfam" id="PF00311">
    <property type="entry name" value="PEPcase"/>
    <property type="match status" value="3"/>
</dbReference>
<dbReference type="SUPFAM" id="SSF51621">
    <property type="entry name" value="Phosphoenolpyruvate/pyruvate domain"/>
    <property type="match status" value="1"/>
</dbReference>
<accession>A0A0S4TFU6</accession>
<reference evidence="4 5" key="1">
    <citation type="submission" date="2014-11" db="EMBL/GenBank/DDBJ databases">
        <title>Comparative genomic analysis of Cryptosporidium hominis reveals occurrence of genetic recombination in virulent subtypes.</title>
        <authorList>
            <person name="Guo Y."/>
            <person name="Tang K."/>
            <person name="Frace M."/>
            <person name="Li N."/>
            <person name="Roellig D.M."/>
            <person name="Sammons S."/>
            <person name="Knipe K."/>
            <person name="Rowe L."/>
            <person name="Feng Y."/>
            <person name="Xiao L."/>
        </authorList>
    </citation>
    <scope>NUCLEOTIDE SEQUENCE [LARGE SCALE GENOMIC DNA]</scope>
    <source>
        <strain evidence="4">30976</strain>
    </source>
</reference>
<dbReference type="GO" id="GO:0015977">
    <property type="term" value="P:carbon fixation"/>
    <property type="evidence" value="ECO:0007669"/>
    <property type="project" value="InterPro"/>
</dbReference>
<keyword evidence="5" id="KW-1185">Reference proteome</keyword>
<dbReference type="GO" id="GO:0008964">
    <property type="term" value="F:phosphoenolpyruvate carboxylase activity"/>
    <property type="evidence" value="ECO:0007669"/>
    <property type="project" value="InterPro"/>
</dbReference>
<evidence type="ECO:0000256" key="2">
    <source>
        <dbReference type="SAM" id="MobiDB-lite"/>
    </source>
</evidence>
<dbReference type="OrthoDB" id="1365747at2759"/>
<reference evidence="3" key="2">
    <citation type="submission" date="2015-08" db="EMBL/GenBank/DDBJ databases">
        <authorList>
            <person name="Babu N.S."/>
            <person name="Beckwith C.J."/>
            <person name="Beseler K.G."/>
            <person name="Brison A."/>
            <person name="Carone J.V."/>
            <person name="Caskin T.P."/>
            <person name="Diamond M."/>
            <person name="Durham M.E."/>
            <person name="Foxe J.M."/>
            <person name="Go M."/>
            <person name="Henderson B.A."/>
            <person name="Jones I.B."/>
            <person name="McGettigan J.A."/>
            <person name="Micheletti S.J."/>
            <person name="Nasrallah M.E."/>
            <person name="Ortiz D."/>
            <person name="Piller C.R."/>
            <person name="Privatt S.R."/>
            <person name="Schneider S.L."/>
            <person name="Sharp S."/>
            <person name="Smith T.C."/>
            <person name="Stanton J.D."/>
            <person name="Ullery H.E."/>
            <person name="Wilson R.J."/>
            <person name="Serrano M.G."/>
            <person name="Buck G."/>
            <person name="Lee V."/>
            <person name="Wang Y."/>
            <person name="Carvalho R."/>
            <person name="Voegtly L."/>
            <person name="Shi R."/>
            <person name="Duckworth R."/>
            <person name="Johnson A."/>
            <person name="Loviza R."/>
            <person name="Walstead R."/>
            <person name="Shah Z."/>
            <person name="Kiflezghi M."/>
            <person name="Wade K."/>
            <person name="Ball S.L."/>
            <person name="Bradley K.W."/>
            <person name="Asai D.J."/>
            <person name="Bowman C.A."/>
            <person name="Russell D.A."/>
            <person name="Pope W.H."/>
            <person name="Jacobs-Sera D."/>
            <person name="Hendrix R.W."/>
            <person name="Hatfull G.F."/>
        </authorList>
    </citation>
    <scope>NUCLEOTIDE SEQUENCE [LARGE SCALE GENOMIC DNA]</scope>
</reference>
<feature type="region of interest" description="Disordered" evidence="2">
    <location>
        <begin position="696"/>
        <end position="716"/>
    </location>
</feature>
<dbReference type="EMBL" id="LN877951">
    <property type="protein sequence ID" value="CUV05999.1"/>
    <property type="molecule type" value="Genomic_DNA"/>
</dbReference>
<dbReference type="EMBL" id="JTAI01000009">
    <property type="protein sequence ID" value="PPS94088.1"/>
    <property type="molecule type" value="Genomic_DNA"/>
</dbReference>